<keyword evidence="1" id="KW-0732">Signal</keyword>
<name>A0AAU7DN32_9BACT</name>
<evidence type="ECO:0000256" key="1">
    <source>
        <dbReference type="SAM" id="SignalP"/>
    </source>
</evidence>
<feature type="chain" id="PRO_5043873658" evidence="1">
    <location>
        <begin position="22"/>
        <end position="361"/>
    </location>
</feature>
<reference evidence="2" key="1">
    <citation type="submission" date="2023-03" db="EMBL/GenBank/DDBJ databases">
        <title>Edaphobacter sp.</title>
        <authorList>
            <person name="Huber K.J."/>
            <person name="Papendorf J."/>
            <person name="Pilke C."/>
            <person name="Bunk B."/>
            <person name="Sproeer C."/>
            <person name="Pester M."/>
        </authorList>
    </citation>
    <scope>NUCLEOTIDE SEQUENCE</scope>
    <source>
        <strain evidence="2">DSM 110680</strain>
    </source>
</reference>
<accession>A0AAU7DN32</accession>
<feature type="signal peptide" evidence="1">
    <location>
        <begin position="1"/>
        <end position="21"/>
    </location>
</feature>
<sequence length="361" mass="39785">MNVRVLILVLAFAAAWSYVQAQDPPPAEESSLSTRYSLAVIDDATFYNGMPPSQPAILNQVLVEPTFDIRYRNRYTFSTSVIGLSTTYTDTASTLRVKETYAGLSAGDFDFTLGRKMVRWGTGYAFTAAGVLDPPRDPTNPTDRLNVNQGRDMIKADYVKGPHAFTLAWSSAALAPARSTMRDTTAFRYNVLVRGFDTSFIAGNDRGGDSFGGITFTRVLGQAWELHGEAVWREQAAALIGAKCTLHSGVTFIGEFYTPPNTSFFRDMSVSPLAGRQHYVFFNSGKTRLRQLPGWKEWDVSGSIVANLDDHSRVGIFDVSRWFGNHFSSYVHLEIPTGSKSSDFGVAPYDTATSAGVRFHL</sequence>
<proteinExistence type="predicted"/>
<dbReference type="EMBL" id="CP121196">
    <property type="protein sequence ID" value="XBH18151.1"/>
    <property type="molecule type" value="Genomic_DNA"/>
</dbReference>
<protein>
    <submittedName>
        <fullName evidence="2">Uncharacterized protein</fullName>
    </submittedName>
</protein>
<gene>
    <name evidence="2" type="ORF">P8935_02195</name>
</gene>
<evidence type="ECO:0000313" key="2">
    <source>
        <dbReference type="EMBL" id="XBH18151.1"/>
    </source>
</evidence>
<organism evidence="2">
    <name type="scientific">Telmatobacter sp. DSM 110680</name>
    <dbReference type="NCBI Taxonomy" id="3036704"/>
    <lineage>
        <taxon>Bacteria</taxon>
        <taxon>Pseudomonadati</taxon>
        <taxon>Acidobacteriota</taxon>
        <taxon>Terriglobia</taxon>
        <taxon>Terriglobales</taxon>
        <taxon>Acidobacteriaceae</taxon>
        <taxon>Telmatobacter</taxon>
    </lineage>
</organism>
<dbReference type="RefSeq" id="WP_348263374.1">
    <property type="nucleotide sequence ID" value="NZ_CP121196.1"/>
</dbReference>
<dbReference type="AlphaFoldDB" id="A0AAU7DN32"/>